<feature type="signal peptide" evidence="1">
    <location>
        <begin position="1"/>
        <end position="20"/>
    </location>
</feature>
<evidence type="ECO:0000313" key="4">
    <source>
        <dbReference type="Proteomes" id="UP000638014"/>
    </source>
</evidence>
<accession>A0A8J6UEY3</accession>
<keyword evidence="4" id="KW-1185">Reference proteome</keyword>
<organism evidence="3 4">
    <name type="scientific">Neiella litorisoli</name>
    <dbReference type="NCBI Taxonomy" id="2771431"/>
    <lineage>
        <taxon>Bacteria</taxon>
        <taxon>Pseudomonadati</taxon>
        <taxon>Pseudomonadota</taxon>
        <taxon>Gammaproteobacteria</taxon>
        <taxon>Alteromonadales</taxon>
        <taxon>Echinimonadaceae</taxon>
        <taxon>Neiella</taxon>
    </lineage>
</organism>
<feature type="domain" description="DUF4124" evidence="2">
    <location>
        <begin position="9"/>
        <end position="77"/>
    </location>
</feature>
<comment type="caution">
    <text evidence="3">The sequence shown here is derived from an EMBL/GenBank/DDBJ whole genome shotgun (WGS) entry which is preliminary data.</text>
</comment>
<evidence type="ECO:0000256" key="1">
    <source>
        <dbReference type="SAM" id="SignalP"/>
    </source>
</evidence>
<feature type="chain" id="PRO_5035270459" evidence="1">
    <location>
        <begin position="21"/>
        <end position="183"/>
    </location>
</feature>
<protein>
    <submittedName>
        <fullName evidence="3">DUF4124 domain-containing protein</fullName>
    </submittedName>
</protein>
<dbReference type="InterPro" id="IPR025392">
    <property type="entry name" value="DUF4124"/>
</dbReference>
<dbReference type="Pfam" id="PF13511">
    <property type="entry name" value="DUF4124"/>
    <property type="match status" value="1"/>
</dbReference>
<sequence length="183" mass="19599">MKPVVVISCLLSSWMLTSHATIYSWTDENGNVVYSDMPRPGADAIDLRARVQNVSDGQSAVAGYQPQQESAPQAQPAIAISDPAHEATIRSAEGNLMVTAQLSIPAGVTQRLQLLVDGQKQGEPQASSVFALTGVERGSHQLQLQLVNNQGSVLASSEAIQIHMHRPSVLHPKNKPPVPTPRN</sequence>
<dbReference type="Proteomes" id="UP000638014">
    <property type="component" value="Unassembled WGS sequence"/>
</dbReference>
<name>A0A8J6UEY3_9GAMM</name>
<keyword evidence="1" id="KW-0732">Signal</keyword>
<evidence type="ECO:0000313" key="3">
    <source>
        <dbReference type="EMBL" id="MBD1390179.1"/>
    </source>
</evidence>
<dbReference type="RefSeq" id="WP_191145250.1">
    <property type="nucleotide sequence ID" value="NZ_JACXAF010000015.1"/>
</dbReference>
<proteinExistence type="predicted"/>
<dbReference type="InterPro" id="IPR013783">
    <property type="entry name" value="Ig-like_fold"/>
</dbReference>
<dbReference type="Gene3D" id="2.60.40.10">
    <property type="entry name" value="Immunoglobulins"/>
    <property type="match status" value="1"/>
</dbReference>
<evidence type="ECO:0000259" key="2">
    <source>
        <dbReference type="Pfam" id="PF13511"/>
    </source>
</evidence>
<dbReference type="EMBL" id="JACXAF010000015">
    <property type="protein sequence ID" value="MBD1390179.1"/>
    <property type="molecule type" value="Genomic_DNA"/>
</dbReference>
<dbReference type="AlphaFoldDB" id="A0A8J6UEY3"/>
<reference evidence="3" key="1">
    <citation type="submission" date="2020-09" db="EMBL/GenBank/DDBJ databases">
        <title>A novel bacterium of genus Neiella, isolated from South China Sea.</title>
        <authorList>
            <person name="Huang H."/>
            <person name="Mo K."/>
            <person name="Hu Y."/>
        </authorList>
    </citation>
    <scope>NUCLEOTIDE SEQUENCE</scope>
    <source>
        <strain evidence="3">HB171785</strain>
    </source>
</reference>
<gene>
    <name evidence="3" type="ORF">IC617_12125</name>
</gene>